<accession>A0A3S3NWI9</accession>
<feature type="non-terminal residue" evidence="13">
    <location>
        <position position="460"/>
    </location>
</feature>
<feature type="region of interest" description="Disordered" evidence="9">
    <location>
        <begin position="1"/>
        <end position="125"/>
    </location>
</feature>
<dbReference type="InterPro" id="IPR002058">
    <property type="entry name" value="PAP_assoc"/>
</dbReference>
<evidence type="ECO:0000256" key="8">
    <source>
        <dbReference type="ARBA" id="ARBA00038491"/>
    </source>
</evidence>
<evidence type="ECO:0000256" key="1">
    <source>
        <dbReference type="ARBA" id="ARBA00001936"/>
    </source>
</evidence>
<dbReference type="Pfam" id="PF03828">
    <property type="entry name" value="PAP_assoc"/>
    <property type="match status" value="1"/>
</dbReference>
<dbReference type="Pfam" id="PF22600">
    <property type="entry name" value="MTPAP-like_central"/>
    <property type="match status" value="1"/>
</dbReference>
<evidence type="ECO:0000256" key="7">
    <source>
        <dbReference type="ARBA" id="ARBA00022842"/>
    </source>
</evidence>
<evidence type="ECO:0000256" key="6">
    <source>
        <dbReference type="ARBA" id="ARBA00022723"/>
    </source>
</evidence>
<comment type="similarity">
    <text evidence="8">Belongs to the DNA polymerase type-B-like family. GLD2 subfamily.</text>
</comment>
<comment type="cofactor">
    <cofactor evidence="1">
        <name>Mn(2+)</name>
        <dbReference type="ChEBI" id="CHEBI:29035"/>
    </cofactor>
</comment>
<evidence type="ECO:0000313" key="14">
    <source>
        <dbReference type="Proteomes" id="UP000285301"/>
    </source>
</evidence>
<dbReference type="EMBL" id="NCKU01002074">
    <property type="protein sequence ID" value="RWS10496.1"/>
    <property type="molecule type" value="Genomic_DNA"/>
</dbReference>
<keyword evidence="6" id="KW-0479">Metal-binding</keyword>
<gene>
    <name evidence="13" type="ORF">B4U79_03509</name>
    <name evidence="12" type="ORF">B4U79_11027</name>
</gene>
<evidence type="ECO:0000259" key="11">
    <source>
        <dbReference type="Pfam" id="PF22600"/>
    </source>
</evidence>
<dbReference type="InterPro" id="IPR054708">
    <property type="entry name" value="MTPAP-like_central"/>
</dbReference>
<keyword evidence="4" id="KW-0963">Cytoplasm</keyword>
<dbReference type="GO" id="GO:0031123">
    <property type="term" value="P:RNA 3'-end processing"/>
    <property type="evidence" value="ECO:0007669"/>
    <property type="project" value="TreeGrafter"/>
</dbReference>
<dbReference type="EMBL" id="NCKU01002089">
    <property type="protein sequence ID" value="RWS10454.1"/>
    <property type="molecule type" value="Genomic_DNA"/>
</dbReference>
<feature type="compositionally biased region" description="Basic and acidic residues" evidence="9">
    <location>
        <begin position="38"/>
        <end position="47"/>
    </location>
</feature>
<dbReference type="Gene3D" id="3.30.460.10">
    <property type="entry name" value="Beta Polymerase, domain 2"/>
    <property type="match status" value="1"/>
</dbReference>
<keyword evidence="5" id="KW-0808">Transferase</keyword>
<sequence>MKATSRGGARSSSRCDSLPPPSPEPQRHRRKSSSPQPHAKDASDAIHDRKRKLVKKEQSSTNIDDKPGGEENVHRTNYDSKSKKFLPNPIIKLTEPSEEKDDEKYLPPPSRKRKHPSGNSDQSASNVAFKYHSPMAAGHLRPRSGSLNSICNHNQRMDILSQEIWELYLKKKQTDDLWERKTQLREIMYSVLKNHFLAIDLYIVGSSLNGLGSNSSDVDMCLVLRDNSEDMNQSHAIPILQSVRTLLKSKDFVKNTRLIVAKVPILKFTDSESGIEVDLNVNNIVGIRNTQLIRCYTRMDERVTPLTLTVKTWARFNRINDAHNKTLSSYTFTLMVIHYLQYGCEPPVLPCLHKLIPDQFVPDSDITSLNLFVKLPYYKSENTESVGQLFVGFLNYFSFKFSYKEDAVSVRVGGTIPKYIAREFKGSKNTPSQWRYICVEEPFDRTNTARSVYDEEAFNF</sequence>
<evidence type="ECO:0000313" key="13">
    <source>
        <dbReference type="EMBL" id="RWS10496.1"/>
    </source>
</evidence>
<comment type="cofactor">
    <cofactor evidence="2">
        <name>Mg(2+)</name>
        <dbReference type="ChEBI" id="CHEBI:18420"/>
    </cofactor>
</comment>
<reference evidence="13 14" key="1">
    <citation type="journal article" date="2018" name="Gigascience">
        <title>Genomes of trombidid mites reveal novel predicted allergens and laterally-transferred genes associated with secondary metabolism.</title>
        <authorList>
            <person name="Dong X."/>
            <person name="Chaisiri K."/>
            <person name="Xia D."/>
            <person name="Armstrong S.D."/>
            <person name="Fang Y."/>
            <person name="Donnelly M.J."/>
            <person name="Kadowaki T."/>
            <person name="McGarry J.W."/>
            <person name="Darby A.C."/>
            <person name="Makepeace B.L."/>
        </authorList>
    </citation>
    <scope>NUCLEOTIDE SEQUENCE [LARGE SCALE GENOMIC DNA]</scope>
    <source>
        <strain evidence="13">UoL-WK</strain>
    </source>
</reference>
<dbReference type="Gene3D" id="1.10.1410.10">
    <property type="match status" value="1"/>
</dbReference>
<dbReference type="SUPFAM" id="SSF81631">
    <property type="entry name" value="PAP/OAS1 substrate-binding domain"/>
    <property type="match status" value="1"/>
</dbReference>
<evidence type="ECO:0000256" key="9">
    <source>
        <dbReference type="SAM" id="MobiDB-lite"/>
    </source>
</evidence>
<name>A0A3S3NWI9_9ACAR</name>
<dbReference type="InterPro" id="IPR043519">
    <property type="entry name" value="NT_sf"/>
</dbReference>
<feature type="compositionally biased region" description="Low complexity" evidence="9">
    <location>
        <begin position="1"/>
        <end position="14"/>
    </location>
</feature>
<dbReference type="SUPFAM" id="SSF81301">
    <property type="entry name" value="Nucleotidyltransferase"/>
    <property type="match status" value="1"/>
</dbReference>
<dbReference type="STRING" id="1965070.A0A3S3NWI9"/>
<evidence type="ECO:0000256" key="3">
    <source>
        <dbReference type="ARBA" id="ARBA00004496"/>
    </source>
</evidence>
<dbReference type="CDD" id="cd05402">
    <property type="entry name" value="NT_PAP_TUTase"/>
    <property type="match status" value="1"/>
</dbReference>
<keyword evidence="7" id="KW-0460">Magnesium</keyword>
<evidence type="ECO:0000256" key="4">
    <source>
        <dbReference type="ARBA" id="ARBA00022490"/>
    </source>
</evidence>
<protein>
    <submittedName>
        <fullName evidence="13">Poly(A) RNA polymerase gld-2-like protein</fullName>
    </submittedName>
</protein>
<evidence type="ECO:0000256" key="2">
    <source>
        <dbReference type="ARBA" id="ARBA00001946"/>
    </source>
</evidence>
<organism evidence="13 14">
    <name type="scientific">Dinothrombium tinctorium</name>
    <dbReference type="NCBI Taxonomy" id="1965070"/>
    <lineage>
        <taxon>Eukaryota</taxon>
        <taxon>Metazoa</taxon>
        <taxon>Ecdysozoa</taxon>
        <taxon>Arthropoda</taxon>
        <taxon>Chelicerata</taxon>
        <taxon>Arachnida</taxon>
        <taxon>Acari</taxon>
        <taxon>Acariformes</taxon>
        <taxon>Trombidiformes</taxon>
        <taxon>Prostigmata</taxon>
        <taxon>Anystina</taxon>
        <taxon>Parasitengona</taxon>
        <taxon>Trombidioidea</taxon>
        <taxon>Trombidiidae</taxon>
        <taxon>Dinothrombium</taxon>
    </lineage>
</organism>
<evidence type="ECO:0000313" key="12">
    <source>
        <dbReference type="EMBL" id="RWS10454.1"/>
    </source>
</evidence>
<dbReference type="GO" id="GO:0005737">
    <property type="term" value="C:cytoplasm"/>
    <property type="evidence" value="ECO:0007669"/>
    <property type="project" value="UniProtKB-SubCell"/>
</dbReference>
<dbReference type="GO" id="GO:1990817">
    <property type="term" value="F:poly(A) RNA polymerase activity"/>
    <property type="evidence" value="ECO:0007669"/>
    <property type="project" value="TreeGrafter"/>
</dbReference>
<feature type="domain" description="PAP-associated" evidence="10">
    <location>
        <begin position="385"/>
        <end position="447"/>
    </location>
</feature>
<comment type="subcellular location">
    <subcellularLocation>
        <location evidence="3">Cytoplasm</location>
    </subcellularLocation>
</comment>
<dbReference type="OrthoDB" id="2274644at2759"/>
<feature type="domain" description="Poly(A) RNA polymerase mitochondrial-like central palm" evidence="11">
    <location>
        <begin position="160"/>
        <end position="297"/>
    </location>
</feature>
<evidence type="ECO:0000256" key="5">
    <source>
        <dbReference type="ARBA" id="ARBA00022679"/>
    </source>
</evidence>
<keyword evidence="14" id="KW-1185">Reference proteome</keyword>
<feature type="compositionally biased region" description="Basic and acidic residues" evidence="9">
    <location>
        <begin position="55"/>
        <end position="82"/>
    </location>
</feature>
<reference evidence="13" key="2">
    <citation type="submission" date="2018-11" db="EMBL/GenBank/DDBJ databases">
        <title>Trombidioid mite genomics.</title>
        <authorList>
            <person name="Dong X."/>
        </authorList>
    </citation>
    <scope>NUCLEOTIDE SEQUENCE</scope>
    <source>
        <strain evidence="13">UoL-WK</strain>
    </source>
</reference>
<dbReference type="PANTHER" id="PTHR12271:SF40">
    <property type="entry name" value="POLY(A) RNA POLYMERASE GLD2"/>
    <property type="match status" value="1"/>
</dbReference>
<dbReference type="AlphaFoldDB" id="A0A3S3NWI9"/>
<comment type="caution">
    <text evidence="13">The sequence shown here is derived from an EMBL/GenBank/DDBJ whole genome shotgun (WGS) entry which is preliminary data.</text>
</comment>
<dbReference type="GO" id="GO:0046872">
    <property type="term" value="F:metal ion binding"/>
    <property type="evidence" value="ECO:0007669"/>
    <property type="project" value="UniProtKB-KW"/>
</dbReference>
<proteinExistence type="inferred from homology"/>
<dbReference type="PANTHER" id="PTHR12271">
    <property type="entry name" value="POLY A POLYMERASE CID PAP -RELATED"/>
    <property type="match status" value="1"/>
</dbReference>
<dbReference type="Proteomes" id="UP000285301">
    <property type="component" value="Unassembled WGS sequence"/>
</dbReference>
<evidence type="ECO:0000259" key="10">
    <source>
        <dbReference type="Pfam" id="PF03828"/>
    </source>
</evidence>